<sequence length="146" mass="17199">MNVILVKTEPDDVWLAESLSQYNTAVYYAKYGLSWKTHLFTTNWEMRENYRILYNDNRVGFLTLESEPESDELYIHDVQLEKNYQRQGIGAQVLALIEQLARQRDMRHLRLSVFIDSPAQALYCGRGFVVVSQNESRVNLHKRLEK</sequence>
<evidence type="ECO:0000313" key="2">
    <source>
        <dbReference type="EMBL" id="SQI40923.1"/>
    </source>
</evidence>
<evidence type="ECO:0000313" key="3">
    <source>
        <dbReference type="Proteomes" id="UP000249005"/>
    </source>
</evidence>
<dbReference type="AlphaFoldDB" id="A0A2X4UPY2"/>
<dbReference type="KEGG" id="lri:NCTC12151_01798"/>
<feature type="domain" description="N-acetyltransferase" evidence="1">
    <location>
        <begin position="6"/>
        <end position="146"/>
    </location>
</feature>
<keyword evidence="2" id="KW-0808">Transferase</keyword>
<dbReference type="RefSeq" id="WP_111740327.1">
    <property type="nucleotide sequence ID" value="NZ_LR698987.1"/>
</dbReference>
<keyword evidence="3" id="KW-1185">Reference proteome</keyword>
<name>A0A2X4UPY2_9GAMM</name>
<dbReference type="PROSITE" id="PS51186">
    <property type="entry name" value="GNAT"/>
    <property type="match status" value="1"/>
</dbReference>
<dbReference type="InterPro" id="IPR016181">
    <property type="entry name" value="Acyl_CoA_acyltransferase"/>
</dbReference>
<protein>
    <submittedName>
        <fullName evidence="2">Ribosomal-protein-alanine acetyltransferase</fullName>
    </submittedName>
</protein>
<dbReference type="Gene3D" id="3.40.630.30">
    <property type="match status" value="1"/>
</dbReference>
<dbReference type="Pfam" id="PF00583">
    <property type="entry name" value="Acetyltransf_1"/>
    <property type="match status" value="1"/>
</dbReference>
<proteinExistence type="predicted"/>
<dbReference type="EMBL" id="LS483470">
    <property type="protein sequence ID" value="SQI40923.1"/>
    <property type="molecule type" value="Genomic_DNA"/>
</dbReference>
<dbReference type="OrthoDB" id="3389160at2"/>
<accession>A0A2X4UPY2</accession>
<dbReference type="CDD" id="cd04301">
    <property type="entry name" value="NAT_SF"/>
    <property type="match status" value="1"/>
</dbReference>
<organism evidence="2 3">
    <name type="scientific">Leminorella richardii</name>
    <dbReference type="NCBI Taxonomy" id="158841"/>
    <lineage>
        <taxon>Bacteria</taxon>
        <taxon>Pseudomonadati</taxon>
        <taxon>Pseudomonadota</taxon>
        <taxon>Gammaproteobacteria</taxon>
        <taxon>Enterobacterales</taxon>
        <taxon>Budviciaceae</taxon>
        <taxon>Leminorella</taxon>
    </lineage>
</organism>
<gene>
    <name evidence="2" type="ORF">NCTC12151_01798</name>
</gene>
<dbReference type="SUPFAM" id="SSF55729">
    <property type="entry name" value="Acyl-CoA N-acyltransferases (Nat)"/>
    <property type="match status" value="1"/>
</dbReference>
<evidence type="ECO:0000259" key="1">
    <source>
        <dbReference type="PROSITE" id="PS51186"/>
    </source>
</evidence>
<dbReference type="InterPro" id="IPR000182">
    <property type="entry name" value="GNAT_dom"/>
</dbReference>
<dbReference type="GO" id="GO:0016747">
    <property type="term" value="F:acyltransferase activity, transferring groups other than amino-acyl groups"/>
    <property type="evidence" value="ECO:0007669"/>
    <property type="project" value="InterPro"/>
</dbReference>
<reference evidence="2 3" key="1">
    <citation type="submission" date="2018-06" db="EMBL/GenBank/DDBJ databases">
        <authorList>
            <consortium name="Pathogen Informatics"/>
            <person name="Doyle S."/>
        </authorList>
    </citation>
    <scope>NUCLEOTIDE SEQUENCE [LARGE SCALE GENOMIC DNA]</scope>
    <source>
        <strain evidence="2 3">NCTC12151</strain>
    </source>
</reference>
<dbReference type="Proteomes" id="UP000249005">
    <property type="component" value="Chromosome 1"/>
</dbReference>